<dbReference type="EMBL" id="SEOQ01000169">
    <property type="protein sequence ID" value="TFY68195.1"/>
    <property type="molecule type" value="Genomic_DNA"/>
</dbReference>
<dbReference type="PANTHER" id="PTHR37488">
    <property type="entry name" value="DUF1275 DOMAIN-CONTAINING PROTEIN"/>
    <property type="match status" value="1"/>
</dbReference>
<dbReference type="Pfam" id="PF06912">
    <property type="entry name" value="DUF1275"/>
    <property type="match status" value="1"/>
</dbReference>
<organism evidence="3 4">
    <name type="scientific">Dentipellis fragilis</name>
    <dbReference type="NCBI Taxonomy" id="205917"/>
    <lineage>
        <taxon>Eukaryota</taxon>
        <taxon>Fungi</taxon>
        <taxon>Dikarya</taxon>
        <taxon>Basidiomycota</taxon>
        <taxon>Agaricomycotina</taxon>
        <taxon>Agaricomycetes</taxon>
        <taxon>Russulales</taxon>
        <taxon>Hericiaceae</taxon>
        <taxon>Dentipellis</taxon>
    </lineage>
</organism>
<feature type="transmembrane region" description="Helical" evidence="2">
    <location>
        <begin position="165"/>
        <end position="187"/>
    </location>
</feature>
<dbReference type="PANTHER" id="PTHR37488:SF2">
    <property type="entry name" value="DUF1275 DOMAIN-CONTAINING PROTEIN"/>
    <property type="match status" value="1"/>
</dbReference>
<dbReference type="InterPro" id="IPR032675">
    <property type="entry name" value="LRR_dom_sf"/>
</dbReference>
<feature type="transmembrane region" description="Helical" evidence="2">
    <location>
        <begin position="53"/>
        <end position="77"/>
    </location>
</feature>
<proteinExistence type="predicted"/>
<protein>
    <recommendedName>
        <fullName evidence="5">DUF1275 domain protein</fullName>
    </recommendedName>
</protein>
<dbReference type="AlphaFoldDB" id="A0A4Y9Z0M5"/>
<dbReference type="STRING" id="205917.A0A4Y9Z0M5"/>
<evidence type="ECO:0000313" key="3">
    <source>
        <dbReference type="EMBL" id="TFY68195.1"/>
    </source>
</evidence>
<evidence type="ECO:0000313" key="4">
    <source>
        <dbReference type="Proteomes" id="UP000298327"/>
    </source>
</evidence>
<keyword evidence="4" id="KW-1185">Reference proteome</keyword>
<evidence type="ECO:0008006" key="5">
    <source>
        <dbReference type="Google" id="ProtNLM"/>
    </source>
</evidence>
<comment type="caution">
    <text evidence="3">The sequence shown here is derived from an EMBL/GenBank/DDBJ whole genome shotgun (WGS) entry which is preliminary data.</text>
</comment>
<dbReference type="Proteomes" id="UP000298327">
    <property type="component" value="Unassembled WGS sequence"/>
</dbReference>
<keyword evidence="2" id="KW-0472">Membrane</keyword>
<accession>A0A4Y9Z0M5</accession>
<reference evidence="3 4" key="1">
    <citation type="submission" date="2019-02" db="EMBL/GenBank/DDBJ databases">
        <title>Genome sequencing of the rare red list fungi Dentipellis fragilis.</title>
        <authorList>
            <person name="Buettner E."/>
            <person name="Kellner H."/>
        </authorList>
    </citation>
    <scope>NUCLEOTIDE SEQUENCE [LARGE SCALE GENOMIC DNA]</scope>
    <source>
        <strain evidence="3 4">DSM 105465</strain>
    </source>
</reference>
<keyword evidence="2" id="KW-1133">Transmembrane helix</keyword>
<name>A0A4Y9Z0M5_9AGAM</name>
<sequence length="886" mass="97057">MDPTTASPSKAAGALPRPISADSSTSNALRYNPGGLRNYLFADVDPSQATWPLAAYCFMTGYIDAISFSAIFVWCGFQTGNSVQVRPALPLIPPRPHVSNPPLFVLPSAQLALALARLFEGPSGHHDTSFHIADQQALTSVLTFIFGASIGRLGDRIGARTRAWLALGTFIQALFTMAAAICLWKSGQGSIAGFRGDPVWTNASTFACLGFMSASLGLQGIMGKRLNTQFATTIVLTTVWCELMVDPKLFNLRQSVISRDHKLIAIAALFLGGFVSRAILQAIGSSGALGIGVGMRMIIMVAWLFVPEKKAGKKYSCNRLVSRDSKIRSIRIPEVWQRNPTAGTNQQEDTSNYHSPKMHPCLQIPEIVEQIVASLPTAPGAWMHDQFPSGDISVSKSDALALGRTSRRFLEPALDVVWGSLLSVKPILDLLLSPVAAAEYLQSDTFSDAVALAERIKKKDKSRYNYYAFRVKAMKLSDYGDVSASFYHVLNLCSRHFPLLPNLRFLYWHRNNLETFYFLPVFTGPRLTTLVLNINILPDSPSPAFFNIFQNIGSSSPRLIKVVVHDQSQKEKAGHQMALMLSALPALKHVELWCETTWDTWACLATMRDLQSLRFFPAQLPDNKATDAAPLWGALRPAPAASNFAALQRLTLTAHDISGFIHLLSCLATPQLLRVFEIRIASCPPSSDLHALVNAVASYCPSVTLFSLDMVTYESCEADPRDRVLASQLLAPLLRYQAMEYFHLHACGIIFDAAFMKDVAAAWPDLGHLKIQPHLTDQASLSRDTASTITLGGLLPLAERCRHLNKLVMWVAGSAGDVPAQYERCGRKGSEVLAVDVTYTGQGFPEEHLAEVARYVEVVFPDPTVAVVHPPPQFEEETGDGTDDEA</sequence>
<keyword evidence="2" id="KW-0812">Transmembrane</keyword>
<dbReference type="Gene3D" id="3.80.10.10">
    <property type="entry name" value="Ribonuclease Inhibitor"/>
    <property type="match status" value="1"/>
</dbReference>
<gene>
    <name evidence="3" type="ORF">EVG20_g3650</name>
</gene>
<evidence type="ECO:0000256" key="1">
    <source>
        <dbReference type="SAM" id="MobiDB-lite"/>
    </source>
</evidence>
<dbReference type="OrthoDB" id="5288586at2759"/>
<feature type="transmembrane region" description="Helical" evidence="2">
    <location>
        <begin position="263"/>
        <end position="280"/>
    </location>
</feature>
<evidence type="ECO:0000256" key="2">
    <source>
        <dbReference type="SAM" id="Phobius"/>
    </source>
</evidence>
<dbReference type="SUPFAM" id="SSF52047">
    <property type="entry name" value="RNI-like"/>
    <property type="match status" value="1"/>
</dbReference>
<dbReference type="InterPro" id="IPR010699">
    <property type="entry name" value="DUF1275"/>
</dbReference>
<feature type="transmembrane region" description="Helical" evidence="2">
    <location>
        <begin position="199"/>
        <end position="218"/>
    </location>
</feature>
<feature type="region of interest" description="Disordered" evidence="1">
    <location>
        <begin position="1"/>
        <end position="26"/>
    </location>
</feature>